<keyword evidence="2 5" id="KW-0489">Methyltransferase</keyword>
<dbReference type="AlphaFoldDB" id="A0A372IMU0"/>
<evidence type="ECO:0000313" key="6">
    <source>
        <dbReference type="Proteomes" id="UP000264702"/>
    </source>
</evidence>
<gene>
    <name evidence="5" type="ORF">D0Y96_11615</name>
</gene>
<dbReference type="GO" id="GO:0008757">
    <property type="term" value="F:S-adenosylmethionine-dependent methyltransferase activity"/>
    <property type="evidence" value="ECO:0007669"/>
    <property type="project" value="InterPro"/>
</dbReference>
<proteinExistence type="inferred from homology"/>
<dbReference type="GO" id="GO:0032259">
    <property type="term" value="P:methylation"/>
    <property type="evidence" value="ECO:0007669"/>
    <property type="project" value="UniProtKB-KW"/>
</dbReference>
<evidence type="ECO:0000256" key="1">
    <source>
        <dbReference type="ARBA" id="ARBA00008361"/>
    </source>
</evidence>
<dbReference type="InterPro" id="IPR029063">
    <property type="entry name" value="SAM-dependent_MTases_sf"/>
</dbReference>
<feature type="domain" description="Methyltransferase type 11" evidence="4">
    <location>
        <begin position="48"/>
        <end position="139"/>
    </location>
</feature>
<dbReference type="InterPro" id="IPR051052">
    <property type="entry name" value="Diverse_substrate_MTase"/>
</dbReference>
<dbReference type="PANTHER" id="PTHR44942">
    <property type="entry name" value="METHYLTRANSF_11 DOMAIN-CONTAINING PROTEIN"/>
    <property type="match status" value="1"/>
</dbReference>
<dbReference type="PANTHER" id="PTHR44942:SF4">
    <property type="entry name" value="METHYLTRANSFERASE TYPE 11 DOMAIN-CONTAINING PROTEIN"/>
    <property type="match status" value="1"/>
</dbReference>
<keyword evidence="3 5" id="KW-0808">Transferase</keyword>
<sequence length="259" mass="29230">MHGIDMKPTERFSTRVEVYRRYRPGYPEEIAGLLERECGLTQTVMIADVAAGTGLLSEIFLERGYAVDAIEPNASMRAACETLCERWPRLRCSDGTAEATGLPDRSADLITVAQAMHWFDLARTRKEFARVLRPGGWCAVIYNHRRMGGDGFHDGYEQILREFGGDYLAVQERHMTPEKLAAFFAPSVAKEAVFPNAQRLTLEGLEGRIVSSSYMPQAGEVRYVTMREAIERLFEKNERDGVVTIEYECSVVYGQLSTR</sequence>
<dbReference type="Pfam" id="PF08241">
    <property type="entry name" value="Methyltransf_11"/>
    <property type="match status" value="1"/>
</dbReference>
<keyword evidence="6" id="KW-1185">Reference proteome</keyword>
<dbReference type="InterPro" id="IPR013216">
    <property type="entry name" value="Methyltransf_11"/>
</dbReference>
<dbReference type="Gene3D" id="3.40.50.150">
    <property type="entry name" value="Vaccinia Virus protein VP39"/>
    <property type="match status" value="1"/>
</dbReference>
<evidence type="ECO:0000313" key="5">
    <source>
        <dbReference type="EMBL" id="RFU16069.1"/>
    </source>
</evidence>
<comment type="similarity">
    <text evidence="1">Belongs to the methyltransferase superfamily.</text>
</comment>
<evidence type="ECO:0000256" key="3">
    <source>
        <dbReference type="ARBA" id="ARBA00022679"/>
    </source>
</evidence>
<evidence type="ECO:0000259" key="4">
    <source>
        <dbReference type="Pfam" id="PF08241"/>
    </source>
</evidence>
<comment type="caution">
    <text evidence="5">The sequence shown here is derived from an EMBL/GenBank/DDBJ whole genome shotgun (WGS) entry which is preliminary data.</text>
</comment>
<protein>
    <submittedName>
        <fullName evidence="5">Class I SAM-dependent methyltransferase</fullName>
    </submittedName>
</protein>
<evidence type="ECO:0000256" key="2">
    <source>
        <dbReference type="ARBA" id="ARBA00022603"/>
    </source>
</evidence>
<dbReference type="EMBL" id="QVQT01000004">
    <property type="protein sequence ID" value="RFU16069.1"/>
    <property type="molecule type" value="Genomic_DNA"/>
</dbReference>
<dbReference type="SUPFAM" id="SSF53335">
    <property type="entry name" value="S-adenosyl-L-methionine-dependent methyltransferases"/>
    <property type="match status" value="1"/>
</dbReference>
<organism evidence="5 6">
    <name type="scientific">Paracidobacterium acidisoli</name>
    <dbReference type="NCBI Taxonomy" id="2303751"/>
    <lineage>
        <taxon>Bacteria</taxon>
        <taxon>Pseudomonadati</taxon>
        <taxon>Acidobacteriota</taxon>
        <taxon>Terriglobia</taxon>
        <taxon>Terriglobales</taxon>
        <taxon>Acidobacteriaceae</taxon>
        <taxon>Paracidobacterium</taxon>
    </lineage>
</organism>
<dbReference type="CDD" id="cd02440">
    <property type="entry name" value="AdoMet_MTases"/>
    <property type="match status" value="1"/>
</dbReference>
<dbReference type="Proteomes" id="UP000264702">
    <property type="component" value="Unassembled WGS sequence"/>
</dbReference>
<name>A0A372IMU0_9BACT</name>
<accession>A0A372IMU0</accession>
<reference evidence="5 6" key="1">
    <citation type="submission" date="2018-08" db="EMBL/GenBank/DDBJ databases">
        <title>Acidipila sp. 4G-K13, an acidobacterium isolated from forest soil.</title>
        <authorList>
            <person name="Gao Z.-H."/>
            <person name="Qiu L.-H."/>
        </authorList>
    </citation>
    <scope>NUCLEOTIDE SEQUENCE [LARGE SCALE GENOMIC DNA]</scope>
    <source>
        <strain evidence="5 6">4G-K13</strain>
    </source>
</reference>